<keyword evidence="11" id="KW-1185">Reference proteome</keyword>
<evidence type="ECO:0000259" key="9">
    <source>
        <dbReference type="Pfam" id="PF02108"/>
    </source>
</evidence>
<dbReference type="Proteomes" id="UP000604737">
    <property type="component" value="Unassembled WGS sequence"/>
</dbReference>
<comment type="similarity">
    <text evidence="2">Belongs to the FliH family.</text>
</comment>
<keyword evidence="10" id="KW-0966">Cell projection</keyword>
<keyword evidence="6" id="KW-0653">Protein transport</keyword>
<proteinExistence type="inferred from homology"/>
<comment type="caution">
    <text evidence="10">The sequence shown here is derived from an EMBL/GenBank/DDBJ whole genome shotgun (WGS) entry which is preliminary data.</text>
</comment>
<comment type="function">
    <text evidence="1">Needed for flagellar regrowth and assembly.</text>
</comment>
<name>A0ABQ3GWY1_9NEIS</name>
<evidence type="ECO:0000256" key="6">
    <source>
        <dbReference type="ARBA" id="ARBA00022927"/>
    </source>
</evidence>
<evidence type="ECO:0000313" key="10">
    <source>
        <dbReference type="EMBL" id="GHD57745.1"/>
    </source>
</evidence>
<keyword evidence="8" id="KW-0175">Coiled coil</keyword>
<organism evidence="10 11">
    <name type="scientific">Jeongeupia chitinilytica</name>
    <dbReference type="NCBI Taxonomy" id="1041641"/>
    <lineage>
        <taxon>Bacteria</taxon>
        <taxon>Pseudomonadati</taxon>
        <taxon>Pseudomonadota</taxon>
        <taxon>Betaproteobacteria</taxon>
        <taxon>Neisseriales</taxon>
        <taxon>Chitinibacteraceae</taxon>
        <taxon>Jeongeupia</taxon>
    </lineage>
</organism>
<feature type="domain" description="Flagellar assembly protein FliH/Type III secretion system HrpE" evidence="9">
    <location>
        <begin position="104"/>
        <end position="229"/>
    </location>
</feature>
<dbReference type="InterPro" id="IPR051472">
    <property type="entry name" value="T3SS_Stator/FliH"/>
</dbReference>
<keyword evidence="10" id="KW-0969">Cilium</keyword>
<protein>
    <recommendedName>
        <fullName evidence="3">Flagellar assembly protein FliH</fullName>
    </recommendedName>
</protein>
<dbReference type="PANTHER" id="PTHR34982:SF1">
    <property type="entry name" value="FLAGELLAR ASSEMBLY PROTEIN FLIH"/>
    <property type="match status" value="1"/>
</dbReference>
<keyword evidence="7" id="KW-1006">Bacterial flagellum protein export</keyword>
<dbReference type="RefSeq" id="WP_189458731.1">
    <property type="nucleotide sequence ID" value="NZ_BMYO01000002.1"/>
</dbReference>
<evidence type="ECO:0000256" key="3">
    <source>
        <dbReference type="ARBA" id="ARBA00016507"/>
    </source>
</evidence>
<dbReference type="InterPro" id="IPR018035">
    <property type="entry name" value="Flagellar_FliH/T3SS_HrpE"/>
</dbReference>
<evidence type="ECO:0000256" key="5">
    <source>
        <dbReference type="ARBA" id="ARBA00022795"/>
    </source>
</evidence>
<keyword evidence="5" id="KW-1005">Bacterial flagellum biogenesis</keyword>
<evidence type="ECO:0000313" key="11">
    <source>
        <dbReference type="Proteomes" id="UP000604737"/>
    </source>
</evidence>
<evidence type="ECO:0000256" key="4">
    <source>
        <dbReference type="ARBA" id="ARBA00022448"/>
    </source>
</evidence>
<evidence type="ECO:0000256" key="8">
    <source>
        <dbReference type="SAM" id="Coils"/>
    </source>
</evidence>
<reference evidence="11" key="1">
    <citation type="journal article" date="2019" name="Int. J. Syst. Evol. Microbiol.">
        <title>The Global Catalogue of Microorganisms (GCM) 10K type strain sequencing project: providing services to taxonomists for standard genome sequencing and annotation.</title>
        <authorList>
            <consortium name="The Broad Institute Genomics Platform"/>
            <consortium name="The Broad Institute Genome Sequencing Center for Infectious Disease"/>
            <person name="Wu L."/>
            <person name="Ma J."/>
        </authorList>
    </citation>
    <scope>NUCLEOTIDE SEQUENCE [LARGE SCALE GENOMIC DNA]</scope>
    <source>
        <strain evidence="11">KCTC 23701</strain>
    </source>
</reference>
<dbReference type="Pfam" id="PF02108">
    <property type="entry name" value="FliH"/>
    <property type="match status" value="1"/>
</dbReference>
<evidence type="ECO:0000256" key="1">
    <source>
        <dbReference type="ARBA" id="ARBA00003041"/>
    </source>
</evidence>
<dbReference type="EMBL" id="BMYO01000002">
    <property type="protein sequence ID" value="GHD57745.1"/>
    <property type="molecule type" value="Genomic_DNA"/>
</dbReference>
<accession>A0ABQ3GWY1</accession>
<feature type="coiled-coil region" evidence="8">
    <location>
        <begin position="99"/>
        <end position="126"/>
    </location>
</feature>
<keyword evidence="10" id="KW-0282">Flagellum</keyword>
<evidence type="ECO:0000256" key="7">
    <source>
        <dbReference type="ARBA" id="ARBA00023225"/>
    </source>
</evidence>
<keyword evidence="4" id="KW-0813">Transport</keyword>
<gene>
    <name evidence="10" type="primary">fliH</name>
    <name evidence="10" type="ORF">GCM10007350_06500</name>
</gene>
<sequence>MAGPHRRVIPREELTAWERWELGGIDEERRARQPAMPVVPAPVPPVVVEPEPLIPAEPERMPVETLPMAEVSLPTAEEIEAIEQQAMREGFDAGLEAGRLTAEDEIGRLKNVLQSLENVTAGAERELAESVLDLALVLARELVRQEVAADRKLLLPAIVEALSGIPPASGTSRLYLHPDDLSALEPMLAIELSGEHWRLIADPRLSAGDARIETASTQIDLALSARWSTLLRVLNRAGRDELNWDAPVSPQDGAASGG</sequence>
<dbReference type="PANTHER" id="PTHR34982">
    <property type="entry name" value="YOP PROTEINS TRANSLOCATION PROTEIN L"/>
    <property type="match status" value="1"/>
</dbReference>
<evidence type="ECO:0000256" key="2">
    <source>
        <dbReference type="ARBA" id="ARBA00006602"/>
    </source>
</evidence>